<dbReference type="GO" id="GO:0005634">
    <property type="term" value="C:nucleus"/>
    <property type="evidence" value="ECO:0007669"/>
    <property type="project" value="UniProtKB-SubCell"/>
</dbReference>
<keyword evidence="8" id="KW-1185">Reference proteome</keyword>
<evidence type="ECO:0000256" key="5">
    <source>
        <dbReference type="ARBA" id="ARBA00023242"/>
    </source>
</evidence>
<feature type="region of interest" description="Disordered" evidence="6">
    <location>
        <begin position="154"/>
        <end position="176"/>
    </location>
</feature>
<dbReference type="GO" id="GO:0009873">
    <property type="term" value="P:ethylene-activated signaling pathway"/>
    <property type="evidence" value="ECO:0007669"/>
    <property type="project" value="InterPro"/>
</dbReference>
<keyword evidence="4" id="KW-0804">Transcription</keyword>
<keyword evidence="2" id="KW-0805">Transcription regulation</keyword>
<evidence type="ECO:0000256" key="4">
    <source>
        <dbReference type="ARBA" id="ARBA00023163"/>
    </source>
</evidence>
<dbReference type="FunFam" id="3.30.730.10:FF:000001">
    <property type="entry name" value="Ethylene-responsive transcription factor 2"/>
    <property type="match status" value="1"/>
</dbReference>
<keyword evidence="5" id="KW-0539">Nucleus</keyword>
<comment type="subcellular location">
    <subcellularLocation>
        <location evidence="1">Nucleus</location>
    </subcellularLocation>
</comment>
<keyword evidence="3" id="KW-0238">DNA-binding</keyword>
<evidence type="ECO:0000256" key="6">
    <source>
        <dbReference type="SAM" id="MobiDB-lite"/>
    </source>
</evidence>
<accession>A0A6I9QKZ4</accession>
<evidence type="ECO:0000256" key="3">
    <source>
        <dbReference type="ARBA" id="ARBA00023125"/>
    </source>
</evidence>
<evidence type="ECO:0000256" key="1">
    <source>
        <dbReference type="ARBA" id="ARBA00004123"/>
    </source>
</evidence>
<organism evidence="8 9">
    <name type="scientific">Elaeis guineensis var. tenera</name>
    <name type="common">Oil palm</name>
    <dbReference type="NCBI Taxonomy" id="51953"/>
    <lineage>
        <taxon>Eukaryota</taxon>
        <taxon>Viridiplantae</taxon>
        <taxon>Streptophyta</taxon>
        <taxon>Embryophyta</taxon>
        <taxon>Tracheophyta</taxon>
        <taxon>Spermatophyta</taxon>
        <taxon>Magnoliopsida</taxon>
        <taxon>Liliopsida</taxon>
        <taxon>Arecaceae</taxon>
        <taxon>Arecoideae</taxon>
        <taxon>Cocoseae</taxon>
        <taxon>Elaeidinae</taxon>
        <taxon>Elaeis</taxon>
    </lineage>
</organism>
<feature type="domain" description="AP2/ERF" evidence="7">
    <location>
        <begin position="5"/>
        <end position="62"/>
    </location>
</feature>
<dbReference type="OrthoDB" id="1925932at2759"/>
<evidence type="ECO:0000259" key="7">
    <source>
        <dbReference type="PROSITE" id="PS51032"/>
    </source>
</evidence>
<dbReference type="GO" id="GO:0003700">
    <property type="term" value="F:DNA-binding transcription factor activity"/>
    <property type="evidence" value="ECO:0007669"/>
    <property type="project" value="InterPro"/>
</dbReference>
<dbReference type="CDD" id="cd00018">
    <property type="entry name" value="AP2"/>
    <property type="match status" value="1"/>
</dbReference>
<dbReference type="InterPro" id="IPR044808">
    <property type="entry name" value="ERF_plant"/>
</dbReference>
<dbReference type="AlphaFoldDB" id="A0A6I9QKZ4"/>
<dbReference type="PRINTS" id="PR00367">
    <property type="entry name" value="ETHRSPELEMNT"/>
</dbReference>
<feature type="compositionally biased region" description="Basic and acidic residues" evidence="6">
    <location>
        <begin position="159"/>
        <end position="176"/>
    </location>
</feature>
<evidence type="ECO:0000313" key="9">
    <source>
        <dbReference type="RefSeq" id="XP_010911409.2"/>
    </source>
</evidence>
<dbReference type="Pfam" id="PF00847">
    <property type="entry name" value="AP2"/>
    <property type="match status" value="1"/>
</dbReference>
<name>A0A6I9QKZ4_ELAGV</name>
<evidence type="ECO:0000313" key="8">
    <source>
        <dbReference type="Proteomes" id="UP000504607"/>
    </source>
</evidence>
<dbReference type="InterPro" id="IPR016177">
    <property type="entry name" value="DNA-bd_dom_sf"/>
</dbReference>
<proteinExistence type="predicted"/>
<evidence type="ECO:0000256" key="2">
    <source>
        <dbReference type="ARBA" id="ARBA00023015"/>
    </source>
</evidence>
<dbReference type="Proteomes" id="UP000504607">
    <property type="component" value="Unplaced"/>
</dbReference>
<dbReference type="InParanoid" id="A0A6I9QKZ4"/>
<protein>
    <submittedName>
        <fullName evidence="9">Ethylene-responsive transcription factor ERF113-like</fullName>
    </submittedName>
</protein>
<dbReference type="InterPro" id="IPR001471">
    <property type="entry name" value="AP2/ERF_dom"/>
</dbReference>
<dbReference type="RefSeq" id="XP_010911409.2">
    <property type="nucleotide sequence ID" value="XM_010913107.2"/>
</dbReference>
<sequence length="176" mass="19800">TQREHYRGVRQRPWGKWAAEIRDPKKATRVWLGTFDTAEDAALAYDEAALKFKGSKAKLNFSERVQGRADLDFLVSKDVSPKPILDLIVPSYPDLIQYVQLLQSNDEDLQNVASALYVREPSLLGTSQMPRASTLTSSLAFDEIYLQFGTSSSSLLSSRTKDDQEDDGKKNSQPRE</sequence>
<dbReference type="PROSITE" id="PS51032">
    <property type="entry name" value="AP2_ERF"/>
    <property type="match status" value="1"/>
</dbReference>
<reference evidence="9" key="1">
    <citation type="submission" date="2025-08" db="UniProtKB">
        <authorList>
            <consortium name="RefSeq"/>
        </authorList>
    </citation>
    <scope>IDENTIFICATION</scope>
</reference>
<dbReference type="InterPro" id="IPR036955">
    <property type="entry name" value="AP2/ERF_dom_sf"/>
</dbReference>
<gene>
    <name evidence="9" type="primary">LOC105037445</name>
</gene>
<dbReference type="GO" id="GO:0003677">
    <property type="term" value="F:DNA binding"/>
    <property type="evidence" value="ECO:0007669"/>
    <property type="project" value="UniProtKB-KW"/>
</dbReference>
<dbReference type="PANTHER" id="PTHR31190">
    <property type="entry name" value="DNA-BINDING DOMAIN"/>
    <property type="match status" value="1"/>
</dbReference>
<dbReference type="SUPFAM" id="SSF54171">
    <property type="entry name" value="DNA-binding domain"/>
    <property type="match status" value="1"/>
</dbReference>
<dbReference type="PANTHER" id="PTHR31190:SF167">
    <property type="entry name" value="ETHYLENE-RESPONSIVE TRANSCRIPTION FACTOR ERF112"/>
    <property type="match status" value="1"/>
</dbReference>
<dbReference type="Gene3D" id="3.30.730.10">
    <property type="entry name" value="AP2/ERF domain"/>
    <property type="match status" value="1"/>
</dbReference>
<dbReference type="SMART" id="SM00380">
    <property type="entry name" value="AP2"/>
    <property type="match status" value="1"/>
</dbReference>
<feature type="non-terminal residue" evidence="9">
    <location>
        <position position="1"/>
    </location>
</feature>
<dbReference type="FunCoup" id="A0A6I9QKZ4">
    <property type="interactions" value="12"/>
</dbReference>